<name>A0A0F9DLK5_9ZZZZ</name>
<comment type="caution">
    <text evidence="1">The sequence shown here is derived from an EMBL/GenBank/DDBJ whole genome shotgun (WGS) entry which is preliminary data.</text>
</comment>
<organism evidence="1">
    <name type="scientific">marine sediment metagenome</name>
    <dbReference type="NCBI Taxonomy" id="412755"/>
    <lineage>
        <taxon>unclassified sequences</taxon>
        <taxon>metagenomes</taxon>
        <taxon>ecological metagenomes</taxon>
    </lineage>
</organism>
<evidence type="ECO:0000313" key="1">
    <source>
        <dbReference type="EMBL" id="KKL12833.1"/>
    </source>
</evidence>
<gene>
    <name evidence="1" type="ORF">LCGC14_2531800</name>
</gene>
<sequence>MNQEDEREESKQQLEQSLNRCAKCCDNANCQRYQDVLFLTSHEDEAQKAVEESAEPLRSMLALLVAKSPILILVDQGSLTSFIKVVFMMGYARGRKFPTVPEVFIRECPDDSHISG</sequence>
<proteinExistence type="predicted"/>
<accession>A0A0F9DLK5</accession>
<dbReference type="EMBL" id="LAZR01041106">
    <property type="protein sequence ID" value="KKL12833.1"/>
    <property type="molecule type" value="Genomic_DNA"/>
</dbReference>
<dbReference type="AlphaFoldDB" id="A0A0F9DLK5"/>
<reference evidence="1" key="1">
    <citation type="journal article" date="2015" name="Nature">
        <title>Complex archaea that bridge the gap between prokaryotes and eukaryotes.</title>
        <authorList>
            <person name="Spang A."/>
            <person name="Saw J.H."/>
            <person name="Jorgensen S.L."/>
            <person name="Zaremba-Niedzwiedzka K."/>
            <person name="Martijn J."/>
            <person name="Lind A.E."/>
            <person name="van Eijk R."/>
            <person name="Schleper C."/>
            <person name="Guy L."/>
            <person name="Ettema T.J."/>
        </authorList>
    </citation>
    <scope>NUCLEOTIDE SEQUENCE</scope>
</reference>
<protein>
    <submittedName>
        <fullName evidence="1">Uncharacterized protein</fullName>
    </submittedName>
</protein>